<dbReference type="AlphaFoldDB" id="A0A1L9S8U4"/>
<dbReference type="Proteomes" id="UP000184188">
    <property type="component" value="Unassembled WGS sequence"/>
</dbReference>
<organism evidence="2 3">
    <name type="scientific">Penicilliopsis zonata CBS 506.65</name>
    <dbReference type="NCBI Taxonomy" id="1073090"/>
    <lineage>
        <taxon>Eukaryota</taxon>
        <taxon>Fungi</taxon>
        <taxon>Dikarya</taxon>
        <taxon>Ascomycota</taxon>
        <taxon>Pezizomycotina</taxon>
        <taxon>Eurotiomycetes</taxon>
        <taxon>Eurotiomycetidae</taxon>
        <taxon>Eurotiales</taxon>
        <taxon>Aspergillaceae</taxon>
        <taxon>Penicilliopsis</taxon>
    </lineage>
</organism>
<keyword evidence="3" id="KW-1185">Reference proteome</keyword>
<feature type="compositionally biased region" description="Basic residues" evidence="1">
    <location>
        <begin position="83"/>
        <end position="93"/>
    </location>
</feature>
<dbReference type="STRING" id="1073090.A0A1L9S8U4"/>
<dbReference type="VEuPathDB" id="FungiDB:ASPZODRAFT_28236"/>
<gene>
    <name evidence="2" type="ORF">ASPZODRAFT_28236</name>
</gene>
<dbReference type="EMBL" id="KV878351">
    <property type="protein sequence ID" value="OJJ43580.1"/>
    <property type="molecule type" value="Genomic_DNA"/>
</dbReference>
<evidence type="ECO:0000313" key="2">
    <source>
        <dbReference type="EMBL" id="OJJ43580.1"/>
    </source>
</evidence>
<evidence type="ECO:0000313" key="3">
    <source>
        <dbReference type="Proteomes" id="UP000184188"/>
    </source>
</evidence>
<sequence>MPSPYGPPRRSPEAGNRMERNLRVRYANEQCNLRMAYANEQRNLRIEYINEQYNLRTGRNNDHHRQRAIAAPPGGYGPSSTPNHHHRGHHNASRHQPPMPYLQQGHRHVPDEGRWIVCSQQRASANAIIPSALIPTPRRNTSTRLGPVSGVLRDGLGGEWRVWSLNATHTADGNLKLYAIPPQALAYWFAGVTGVTVSVESTMAERAESAAKRRKIEPFPYPPIPAVDQDKQNNVSDPNYNFPFNLRLIPLTPSSEWALSEETATFQATMAMAVDANNEALVRSYHPALASFRHVWVSESVFGSPVWLINGPAQQVEAGGRAIHLFPADYSDLLPTGVIRPRTPRPSQRPCFTRDINPRRFFTAGDLDVMREMFPDAVGVQVLVAGFIIVLFEKMSQVKTAYKQAWPCEIGGMRAFFDVQNYSCTAASLAAGMEVAGHANDDEDFSQAGCMGLRLRLSDGSSAITTVTHGFVINSSGSRVSQMGVWFRNFYGRVKASLMGYRPARVNAEEVTPPYLRSSDKLTNCSIGKKVWLAAAHQKIGTITRTFDHPSACKPYPIGYDHDLSLITDESLPEVTSPPGYPRVTGWGDYSAALEQQAVYTVSHQADIDKWRSIEGTADGTLYKRVTVLGTGYIWNRDSRSQNSFLLWHTGSSLSPADGWSGSPLCLGRPHDATAKALVFQNFQSLCRVGGDFPAECQPTLIKAGFVLPTEIRQSQIESGDF</sequence>
<proteinExistence type="predicted"/>
<name>A0A1L9S8U4_9EURO</name>
<dbReference type="OrthoDB" id="3009558at2759"/>
<accession>A0A1L9S8U4</accession>
<reference evidence="3" key="1">
    <citation type="journal article" date="2017" name="Genome Biol.">
        <title>Comparative genomics reveals high biological diversity and specific adaptations in the industrially and medically important fungal genus Aspergillus.</title>
        <authorList>
            <person name="de Vries R.P."/>
            <person name="Riley R."/>
            <person name="Wiebenga A."/>
            <person name="Aguilar-Osorio G."/>
            <person name="Amillis S."/>
            <person name="Uchima C.A."/>
            <person name="Anderluh G."/>
            <person name="Asadollahi M."/>
            <person name="Askin M."/>
            <person name="Barry K."/>
            <person name="Battaglia E."/>
            <person name="Bayram O."/>
            <person name="Benocci T."/>
            <person name="Braus-Stromeyer S.A."/>
            <person name="Caldana C."/>
            <person name="Canovas D."/>
            <person name="Cerqueira G.C."/>
            <person name="Chen F."/>
            <person name="Chen W."/>
            <person name="Choi C."/>
            <person name="Clum A."/>
            <person name="Dos Santos R.A."/>
            <person name="Damasio A.R."/>
            <person name="Diallinas G."/>
            <person name="Emri T."/>
            <person name="Fekete E."/>
            <person name="Flipphi M."/>
            <person name="Freyberg S."/>
            <person name="Gallo A."/>
            <person name="Gournas C."/>
            <person name="Habgood R."/>
            <person name="Hainaut M."/>
            <person name="Harispe M.L."/>
            <person name="Henrissat B."/>
            <person name="Hilden K.S."/>
            <person name="Hope R."/>
            <person name="Hossain A."/>
            <person name="Karabika E."/>
            <person name="Karaffa L."/>
            <person name="Karanyi Z."/>
            <person name="Krasevec N."/>
            <person name="Kuo A."/>
            <person name="Kusch H."/>
            <person name="LaButti K."/>
            <person name="Lagendijk E.L."/>
            <person name="Lapidus A."/>
            <person name="Levasseur A."/>
            <person name="Lindquist E."/>
            <person name="Lipzen A."/>
            <person name="Logrieco A.F."/>
            <person name="MacCabe A."/>
            <person name="Maekelae M.R."/>
            <person name="Malavazi I."/>
            <person name="Melin P."/>
            <person name="Meyer V."/>
            <person name="Mielnichuk N."/>
            <person name="Miskei M."/>
            <person name="Molnar A.P."/>
            <person name="Mule G."/>
            <person name="Ngan C.Y."/>
            <person name="Orejas M."/>
            <person name="Orosz E."/>
            <person name="Ouedraogo J.P."/>
            <person name="Overkamp K.M."/>
            <person name="Park H.-S."/>
            <person name="Perrone G."/>
            <person name="Piumi F."/>
            <person name="Punt P.J."/>
            <person name="Ram A.F."/>
            <person name="Ramon A."/>
            <person name="Rauscher S."/>
            <person name="Record E."/>
            <person name="Riano-Pachon D.M."/>
            <person name="Robert V."/>
            <person name="Roehrig J."/>
            <person name="Ruller R."/>
            <person name="Salamov A."/>
            <person name="Salih N.S."/>
            <person name="Samson R.A."/>
            <person name="Sandor E."/>
            <person name="Sanguinetti M."/>
            <person name="Schuetze T."/>
            <person name="Sepcic K."/>
            <person name="Shelest E."/>
            <person name="Sherlock G."/>
            <person name="Sophianopoulou V."/>
            <person name="Squina F.M."/>
            <person name="Sun H."/>
            <person name="Susca A."/>
            <person name="Todd R.B."/>
            <person name="Tsang A."/>
            <person name="Unkles S.E."/>
            <person name="van de Wiele N."/>
            <person name="van Rossen-Uffink D."/>
            <person name="Oliveira J.V."/>
            <person name="Vesth T.C."/>
            <person name="Visser J."/>
            <person name="Yu J.-H."/>
            <person name="Zhou M."/>
            <person name="Andersen M.R."/>
            <person name="Archer D.B."/>
            <person name="Baker S.E."/>
            <person name="Benoit I."/>
            <person name="Brakhage A.A."/>
            <person name="Braus G.H."/>
            <person name="Fischer R."/>
            <person name="Frisvad J.C."/>
            <person name="Goldman G.H."/>
            <person name="Houbraken J."/>
            <person name="Oakley B."/>
            <person name="Pocsi I."/>
            <person name="Scazzocchio C."/>
            <person name="Seiboth B."/>
            <person name="vanKuyk P.A."/>
            <person name="Wortman J."/>
            <person name="Dyer P.S."/>
            <person name="Grigoriev I.V."/>
        </authorList>
    </citation>
    <scope>NUCLEOTIDE SEQUENCE [LARGE SCALE GENOMIC DNA]</scope>
    <source>
        <strain evidence="3">CBS 506.65</strain>
    </source>
</reference>
<dbReference type="RefSeq" id="XP_022578090.1">
    <property type="nucleotide sequence ID" value="XM_022728123.1"/>
</dbReference>
<dbReference type="GeneID" id="34614587"/>
<protein>
    <submittedName>
        <fullName evidence="2">Uncharacterized protein</fullName>
    </submittedName>
</protein>
<evidence type="ECO:0000256" key="1">
    <source>
        <dbReference type="SAM" id="MobiDB-lite"/>
    </source>
</evidence>
<feature type="region of interest" description="Disordered" evidence="1">
    <location>
        <begin position="71"/>
        <end position="98"/>
    </location>
</feature>